<comment type="caution">
    <text evidence="1">The sequence shown here is derived from an EMBL/GenBank/DDBJ whole genome shotgun (WGS) entry which is preliminary data.</text>
</comment>
<evidence type="ECO:0000313" key="1">
    <source>
        <dbReference type="EMBL" id="MEC0487146.1"/>
    </source>
</evidence>
<proteinExistence type="predicted"/>
<keyword evidence="2" id="KW-1185">Reference proteome</keyword>
<gene>
    <name evidence="1" type="ORF">P8828_20545</name>
</gene>
<organism evidence="1 2">
    <name type="scientific">Bacillus glycinifermentans</name>
    <dbReference type="NCBI Taxonomy" id="1664069"/>
    <lineage>
        <taxon>Bacteria</taxon>
        <taxon>Bacillati</taxon>
        <taxon>Bacillota</taxon>
        <taxon>Bacilli</taxon>
        <taxon>Bacillales</taxon>
        <taxon>Bacillaceae</taxon>
        <taxon>Bacillus</taxon>
    </lineage>
</organism>
<name>A0ABU6HAW0_9BACI</name>
<reference evidence="1 2" key="1">
    <citation type="submission" date="2023-03" db="EMBL/GenBank/DDBJ databases">
        <title>Agriculturally important microbes genome sequencing.</title>
        <authorList>
            <person name="Dunlap C."/>
        </authorList>
    </citation>
    <scope>NUCLEOTIDE SEQUENCE [LARGE SCALE GENOMIC DNA]</scope>
    <source>
        <strain evidence="1 2">CBP-3203</strain>
    </source>
</reference>
<dbReference type="RefSeq" id="WP_156416022.1">
    <property type="nucleotide sequence ID" value="NZ_JARRTL010000027.1"/>
</dbReference>
<dbReference type="EMBL" id="JARRTL010000027">
    <property type="protein sequence ID" value="MEC0487146.1"/>
    <property type="molecule type" value="Genomic_DNA"/>
</dbReference>
<protein>
    <submittedName>
        <fullName evidence="1">Uncharacterized protein</fullName>
    </submittedName>
</protein>
<sequence>MDKNAVAYLKSEGFSVKEHKKLKDKTVFIVEKDGVYQLGSRIPQIGYLFHH</sequence>
<dbReference type="Proteomes" id="UP001341297">
    <property type="component" value="Unassembled WGS sequence"/>
</dbReference>
<accession>A0ABU6HAW0</accession>
<evidence type="ECO:0000313" key="2">
    <source>
        <dbReference type="Proteomes" id="UP001341297"/>
    </source>
</evidence>